<keyword evidence="3" id="KW-1185">Reference proteome</keyword>
<proteinExistence type="predicted"/>
<dbReference type="OrthoDB" id="29496at2"/>
<protein>
    <submittedName>
        <fullName evidence="2">Transposase DDE domain protein</fullName>
    </submittedName>
</protein>
<dbReference type="InterPro" id="IPR012337">
    <property type="entry name" value="RNaseH-like_sf"/>
</dbReference>
<accession>A0A1V4I3I7</accession>
<dbReference type="STRING" id="1450648.CLORY_45710"/>
<organism evidence="2 3">
    <name type="scientific">Clostridium oryzae</name>
    <dbReference type="NCBI Taxonomy" id="1450648"/>
    <lineage>
        <taxon>Bacteria</taxon>
        <taxon>Bacillati</taxon>
        <taxon>Bacillota</taxon>
        <taxon>Clostridia</taxon>
        <taxon>Eubacteriales</taxon>
        <taxon>Clostridiaceae</taxon>
        <taxon>Clostridium</taxon>
    </lineage>
</organism>
<gene>
    <name evidence="2" type="ORF">CLORY_45710</name>
</gene>
<dbReference type="RefSeq" id="WP_079428875.1">
    <property type="nucleotide sequence ID" value="NZ_MZGV01000154.1"/>
</dbReference>
<dbReference type="SUPFAM" id="SSF53098">
    <property type="entry name" value="Ribonuclease H-like"/>
    <property type="match status" value="1"/>
</dbReference>
<sequence>MNKSIPQATQNDKQISKSIKRFFARFHVSSALKASNAYKKKGTPVIEIFQYLFLLIFSNRSMYMNLITGRNTPDFAKDTVYRFMKMIQINWIRFTTTLASRIIHDAIIPLDSQDRANVLIIDDSMFERNRSKKVELLAKVFDHAKHKYRFGFRMLTLGWSDGSTFLPINSVLLSSESKRNRINEAADVDKRTTGYKRRKLSMEKGTHAMLELLNAAKKAAIPSKYVLFDSWFSSPSTLHAVKEIGYDVIGMVKKTPKMFFRYNGEDMSLISIYNKNKKRRGRSRYLLSVIIDVVKDGKIIPAKVVYVRNRNKRKEYLCIISTDVTLDADEIIRVYGKRWDIEVFFKVCKSYLNLSKECNSLSYDAMTAHTAVVFTRYMMLSLENRESNDNRSLGELFLYFSDEMSDITWIQAFQMMLQLFKTMLANNTELSEEKIDELVNAFMNALPVLLKTQLQAA</sequence>
<dbReference type="Gene3D" id="3.90.350.10">
    <property type="entry name" value="Transposase Inhibitor Protein From Tn5, Chain A, domain 1"/>
    <property type="match status" value="1"/>
</dbReference>
<dbReference type="EMBL" id="MZGV01000154">
    <property type="protein sequence ID" value="OPJ54542.1"/>
    <property type="molecule type" value="Genomic_DNA"/>
</dbReference>
<reference evidence="2 3" key="1">
    <citation type="submission" date="2017-03" db="EMBL/GenBank/DDBJ databases">
        <title>Genome sequence of Clostridium oryzae DSM 28571.</title>
        <authorList>
            <person name="Poehlein A."/>
            <person name="Daniel R."/>
        </authorList>
    </citation>
    <scope>NUCLEOTIDE SEQUENCE [LARGE SCALE GENOMIC DNA]</scope>
    <source>
        <strain evidence="2 3">DSM 28571</strain>
    </source>
</reference>
<dbReference type="InterPro" id="IPR038721">
    <property type="entry name" value="IS701-like_DDE_dom"/>
</dbReference>
<feature type="domain" description="Transposase IS701-like DDE" evidence="1">
    <location>
        <begin position="74"/>
        <end position="264"/>
    </location>
</feature>
<name>A0A1V4I3I7_9CLOT</name>
<evidence type="ECO:0000313" key="3">
    <source>
        <dbReference type="Proteomes" id="UP000190080"/>
    </source>
</evidence>
<comment type="caution">
    <text evidence="2">The sequence shown here is derived from an EMBL/GenBank/DDBJ whole genome shotgun (WGS) entry which is preliminary data.</text>
</comment>
<dbReference type="AlphaFoldDB" id="A0A1V4I3I7"/>
<dbReference type="Pfam" id="PF13546">
    <property type="entry name" value="DDE_5"/>
    <property type="match status" value="1"/>
</dbReference>
<evidence type="ECO:0000259" key="1">
    <source>
        <dbReference type="Pfam" id="PF13546"/>
    </source>
</evidence>
<dbReference type="Proteomes" id="UP000190080">
    <property type="component" value="Unassembled WGS sequence"/>
</dbReference>
<evidence type="ECO:0000313" key="2">
    <source>
        <dbReference type="EMBL" id="OPJ54542.1"/>
    </source>
</evidence>